<organism evidence="3 4">
    <name type="scientific">Glonium stellatum</name>
    <dbReference type="NCBI Taxonomy" id="574774"/>
    <lineage>
        <taxon>Eukaryota</taxon>
        <taxon>Fungi</taxon>
        <taxon>Dikarya</taxon>
        <taxon>Ascomycota</taxon>
        <taxon>Pezizomycotina</taxon>
        <taxon>Dothideomycetes</taxon>
        <taxon>Pleosporomycetidae</taxon>
        <taxon>Gloniales</taxon>
        <taxon>Gloniaceae</taxon>
        <taxon>Glonium</taxon>
    </lineage>
</organism>
<protein>
    <recommendedName>
        <fullName evidence="2">DUF7924 domain-containing protein</fullName>
    </recommendedName>
</protein>
<evidence type="ECO:0000313" key="3">
    <source>
        <dbReference type="EMBL" id="OCL06954.1"/>
    </source>
</evidence>
<reference evidence="3 4" key="1">
    <citation type="journal article" date="2016" name="Nat. Commun.">
        <title>Ectomycorrhizal ecology is imprinted in the genome of the dominant symbiotic fungus Cenococcum geophilum.</title>
        <authorList>
            <consortium name="DOE Joint Genome Institute"/>
            <person name="Peter M."/>
            <person name="Kohler A."/>
            <person name="Ohm R.A."/>
            <person name="Kuo A."/>
            <person name="Krutzmann J."/>
            <person name="Morin E."/>
            <person name="Arend M."/>
            <person name="Barry K.W."/>
            <person name="Binder M."/>
            <person name="Choi C."/>
            <person name="Clum A."/>
            <person name="Copeland A."/>
            <person name="Grisel N."/>
            <person name="Haridas S."/>
            <person name="Kipfer T."/>
            <person name="LaButti K."/>
            <person name="Lindquist E."/>
            <person name="Lipzen A."/>
            <person name="Maire R."/>
            <person name="Meier B."/>
            <person name="Mihaltcheva S."/>
            <person name="Molinier V."/>
            <person name="Murat C."/>
            <person name="Poggeler S."/>
            <person name="Quandt C.A."/>
            <person name="Sperisen C."/>
            <person name="Tritt A."/>
            <person name="Tisserant E."/>
            <person name="Crous P.W."/>
            <person name="Henrissat B."/>
            <person name="Nehls U."/>
            <person name="Egli S."/>
            <person name="Spatafora J.W."/>
            <person name="Grigoriev I.V."/>
            <person name="Martin F.M."/>
        </authorList>
    </citation>
    <scope>NUCLEOTIDE SEQUENCE [LARGE SCALE GENOMIC DNA]</scope>
    <source>
        <strain evidence="3 4">CBS 207.34</strain>
    </source>
</reference>
<feature type="compositionally biased region" description="Polar residues" evidence="1">
    <location>
        <begin position="280"/>
        <end position="291"/>
    </location>
</feature>
<feature type="compositionally biased region" description="Basic and acidic residues" evidence="1">
    <location>
        <begin position="33"/>
        <end position="43"/>
    </location>
</feature>
<feature type="compositionally biased region" description="Basic residues" evidence="1">
    <location>
        <begin position="1"/>
        <end position="18"/>
    </location>
</feature>
<feature type="region of interest" description="Disordered" evidence="1">
    <location>
        <begin position="280"/>
        <end position="300"/>
    </location>
</feature>
<name>A0A8E2EY02_9PEZI</name>
<feature type="domain" description="DUF7924" evidence="2">
    <location>
        <begin position="140"/>
        <end position="271"/>
    </location>
</feature>
<dbReference type="OrthoDB" id="5132737at2759"/>
<dbReference type="InterPro" id="IPR057684">
    <property type="entry name" value="DUF7924"/>
</dbReference>
<evidence type="ECO:0000259" key="2">
    <source>
        <dbReference type="Pfam" id="PF25545"/>
    </source>
</evidence>
<gene>
    <name evidence="3" type="ORF">AOQ84DRAFT_432391</name>
</gene>
<evidence type="ECO:0000256" key="1">
    <source>
        <dbReference type="SAM" id="MobiDB-lite"/>
    </source>
</evidence>
<dbReference type="AlphaFoldDB" id="A0A8E2EY02"/>
<dbReference type="Proteomes" id="UP000250140">
    <property type="component" value="Unassembled WGS sequence"/>
</dbReference>
<evidence type="ECO:0000313" key="4">
    <source>
        <dbReference type="Proteomes" id="UP000250140"/>
    </source>
</evidence>
<dbReference type="EMBL" id="KV749955">
    <property type="protein sequence ID" value="OCL06954.1"/>
    <property type="molecule type" value="Genomic_DNA"/>
</dbReference>
<feature type="region of interest" description="Disordered" evidence="1">
    <location>
        <begin position="1"/>
        <end position="43"/>
    </location>
</feature>
<dbReference type="PANTHER" id="PTHR42470">
    <property type="entry name" value="VAST DOMAIN-CONTAINING PROTEIN"/>
    <property type="match status" value="1"/>
</dbReference>
<dbReference type="PANTHER" id="PTHR42470:SF2">
    <property type="match status" value="1"/>
</dbReference>
<dbReference type="Pfam" id="PF25545">
    <property type="entry name" value="DUF7924"/>
    <property type="match status" value="1"/>
</dbReference>
<sequence length="300" mass="34066">MNYLLARKRSTPSLRRKRLEGSLGVSSTAPSDQKPREEKSVPYRDTRYETLLATKGRFMDISKQGIMDVSGAQCRTLLEKRQATQSRNETRVIRDISLLIAPSAETLATYGAKELEILIESTNEGWNNSIPLTGTRLQRDYSSFIATYYTCFPFFTCEVKCGAAALEIADRQNAYSITLAVRAVVELFRLAGREAEIDREILAFSVSHDHALVRIYGHYPVVKGKDTTFYRHPIRKFGFTEQDGKDKWLVYKFTKSVYNVWMPTHFKRLCSSRSGDGDITPNTSFTGQGASKRSRRKVAK</sequence>
<keyword evidence="4" id="KW-1185">Reference proteome</keyword>
<proteinExistence type="predicted"/>
<accession>A0A8E2EY02</accession>